<gene>
    <name evidence="2" type="ORF">AWB79_01694</name>
</gene>
<feature type="transmembrane region" description="Helical" evidence="1">
    <location>
        <begin position="12"/>
        <end position="33"/>
    </location>
</feature>
<evidence type="ECO:0000313" key="2">
    <source>
        <dbReference type="EMBL" id="SAK50901.1"/>
    </source>
</evidence>
<proteinExistence type="predicted"/>
<sequence>MLSFVLGFFREYWIVLVACMIMHFGFPWLDAWLDRRNDA</sequence>
<keyword evidence="1" id="KW-0472">Membrane</keyword>
<keyword evidence="3" id="KW-1185">Reference proteome</keyword>
<dbReference type="Proteomes" id="UP000054851">
    <property type="component" value="Unassembled WGS sequence"/>
</dbReference>
<evidence type="ECO:0000313" key="3">
    <source>
        <dbReference type="Proteomes" id="UP000054851"/>
    </source>
</evidence>
<name>A0A157ZZD6_9BURK</name>
<evidence type="ECO:0000256" key="1">
    <source>
        <dbReference type="SAM" id="Phobius"/>
    </source>
</evidence>
<protein>
    <submittedName>
        <fullName evidence="2">Uncharacterized protein</fullName>
    </submittedName>
</protein>
<organism evidence="2 3">
    <name type="scientific">Caballeronia hypogeia</name>
    <dbReference type="NCBI Taxonomy" id="1777140"/>
    <lineage>
        <taxon>Bacteria</taxon>
        <taxon>Pseudomonadati</taxon>
        <taxon>Pseudomonadota</taxon>
        <taxon>Betaproteobacteria</taxon>
        <taxon>Burkholderiales</taxon>
        <taxon>Burkholderiaceae</taxon>
        <taxon>Caballeronia</taxon>
    </lineage>
</organism>
<comment type="caution">
    <text evidence="2">The sequence shown here is derived from an EMBL/GenBank/DDBJ whole genome shotgun (WGS) entry which is preliminary data.</text>
</comment>
<reference evidence="2" key="1">
    <citation type="submission" date="2016-01" db="EMBL/GenBank/DDBJ databases">
        <authorList>
            <person name="Peeters C."/>
        </authorList>
    </citation>
    <scope>NUCLEOTIDE SEQUENCE</scope>
    <source>
        <strain evidence="2">LMG 29322</strain>
    </source>
</reference>
<dbReference type="EMBL" id="FCOA02000003">
    <property type="protein sequence ID" value="SAK50901.1"/>
    <property type="molecule type" value="Genomic_DNA"/>
</dbReference>
<accession>A0A157ZZD6</accession>
<keyword evidence="1" id="KW-0812">Transmembrane</keyword>
<keyword evidence="1" id="KW-1133">Transmembrane helix</keyword>
<dbReference type="AlphaFoldDB" id="A0A157ZZD6"/>